<proteinExistence type="predicted"/>
<reference evidence="3" key="3">
    <citation type="submission" date="2025-04" db="UniProtKB">
        <authorList>
            <consortium name="RefSeq"/>
        </authorList>
    </citation>
    <scope>IDENTIFICATION</scope>
    <source>
        <strain evidence="3">CBS 304.34</strain>
    </source>
</reference>
<dbReference type="EMBL" id="MU003697">
    <property type="protein sequence ID" value="KAF2812241.1"/>
    <property type="molecule type" value="Genomic_DNA"/>
</dbReference>
<evidence type="ECO:0000313" key="1">
    <source>
        <dbReference type="EMBL" id="KAF2812241.1"/>
    </source>
</evidence>
<accession>A0A6A6YTY3</accession>
<name>A0A6A6YTY3_9PEZI</name>
<reference evidence="1 3" key="1">
    <citation type="journal article" date="2020" name="Stud. Mycol.">
        <title>101 Dothideomycetes genomes: a test case for predicting lifestyles and emergence of pathogens.</title>
        <authorList>
            <person name="Haridas S."/>
            <person name="Albert R."/>
            <person name="Binder M."/>
            <person name="Bloem J."/>
            <person name="Labutti K."/>
            <person name="Salamov A."/>
            <person name="Andreopoulos B."/>
            <person name="Baker S."/>
            <person name="Barry K."/>
            <person name="Bills G."/>
            <person name="Bluhm B."/>
            <person name="Cannon C."/>
            <person name="Castanera R."/>
            <person name="Culley D."/>
            <person name="Daum C."/>
            <person name="Ezra D."/>
            <person name="Gonzalez J."/>
            <person name="Henrissat B."/>
            <person name="Kuo A."/>
            <person name="Liang C."/>
            <person name="Lipzen A."/>
            <person name="Lutzoni F."/>
            <person name="Magnuson J."/>
            <person name="Mondo S."/>
            <person name="Nolan M."/>
            <person name="Ohm R."/>
            <person name="Pangilinan J."/>
            <person name="Park H.-J."/>
            <person name="Ramirez L."/>
            <person name="Alfaro M."/>
            <person name="Sun H."/>
            <person name="Tritt A."/>
            <person name="Yoshinaga Y."/>
            <person name="Zwiers L.-H."/>
            <person name="Turgeon B."/>
            <person name="Goodwin S."/>
            <person name="Spatafora J."/>
            <person name="Crous P."/>
            <person name="Grigoriev I."/>
        </authorList>
    </citation>
    <scope>NUCLEOTIDE SEQUENCE</scope>
    <source>
        <strain evidence="1 3">CBS 304.34</strain>
    </source>
</reference>
<dbReference type="Proteomes" id="UP000504636">
    <property type="component" value="Unplaced"/>
</dbReference>
<sequence length="144" mass="16379">MRRREFLEIAYGVFLRFNAFNYFFKTFVFSSTRASARIISSSLSFCFPATASSRTLCCFSSCAWSLRIASLLTPPPPRNFCVSVTSYLVQVSAVQIYSFAGLARNPVGMHWERRSRPWSKEFFLCSQFSRESDKSPSKLAISSS</sequence>
<reference evidence="3" key="2">
    <citation type="submission" date="2020-04" db="EMBL/GenBank/DDBJ databases">
        <authorList>
            <consortium name="NCBI Genome Project"/>
        </authorList>
    </citation>
    <scope>NUCLEOTIDE SEQUENCE</scope>
    <source>
        <strain evidence="3">CBS 304.34</strain>
    </source>
</reference>
<keyword evidence="2" id="KW-1185">Reference proteome</keyword>
<evidence type="ECO:0000313" key="2">
    <source>
        <dbReference type="Proteomes" id="UP000504636"/>
    </source>
</evidence>
<evidence type="ECO:0000313" key="3">
    <source>
        <dbReference type="RefSeq" id="XP_033579205.1"/>
    </source>
</evidence>
<protein>
    <submittedName>
        <fullName evidence="1 3">Uncharacterized protein</fullName>
    </submittedName>
</protein>
<dbReference type="GeneID" id="54454705"/>
<gene>
    <name evidence="1 3" type="ORF">BDZ99DRAFT_263407</name>
</gene>
<dbReference type="RefSeq" id="XP_033579205.1">
    <property type="nucleotide sequence ID" value="XM_033713812.1"/>
</dbReference>
<organism evidence="1">
    <name type="scientific">Mytilinidion resinicola</name>
    <dbReference type="NCBI Taxonomy" id="574789"/>
    <lineage>
        <taxon>Eukaryota</taxon>
        <taxon>Fungi</taxon>
        <taxon>Dikarya</taxon>
        <taxon>Ascomycota</taxon>
        <taxon>Pezizomycotina</taxon>
        <taxon>Dothideomycetes</taxon>
        <taxon>Pleosporomycetidae</taxon>
        <taxon>Mytilinidiales</taxon>
        <taxon>Mytilinidiaceae</taxon>
        <taxon>Mytilinidion</taxon>
    </lineage>
</organism>
<dbReference type="AlphaFoldDB" id="A0A6A6YTY3"/>